<feature type="transmembrane region" description="Helical" evidence="1">
    <location>
        <begin position="181"/>
        <end position="201"/>
    </location>
</feature>
<feature type="transmembrane region" description="Helical" evidence="1">
    <location>
        <begin position="92"/>
        <end position="110"/>
    </location>
</feature>
<gene>
    <name evidence="2" type="ORF">QF206_03120</name>
</gene>
<feature type="transmembrane region" description="Helical" evidence="1">
    <location>
        <begin position="213"/>
        <end position="232"/>
    </location>
</feature>
<protein>
    <submittedName>
        <fullName evidence="2">DMT family transporter</fullName>
    </submittedName>
</protein>
<feature type="transmembrane region" description="Helical" evidence="1">
    <location>
        <begin position="12"/>
        <end position="32"/>
    </location>
</feature>
<evidence type="ECO:0000313" key="2">
    <source>
        <dbReference type="EMBL" id="MDI2097960.1"/>
    </source>
</evidence>
<sequence length="301" mass="31339">MIGQLEVVTLTPYQALGIPIALLGGVFLALGAQFQHRGVHKVEDRLGSGQKAGLSIAQVRALLMRPSWVVGTVMLGLAIVLQLVSLVFAPLIVVQPLGVIALVITAVVNARISRLKLDHKSIVAIALCVGGIGLFVTVAALTATERPITAGQLTTILAILAGVIVVYSIVFVVLRRRMRAVSYIIAAGVIYGFVATLAKVVLNRLVNGNFEGLTLFAVAILIGGTALGAYFVQNAYAVGSPDLVIAGLTVIDPMVAVAIGVIVLGEAATAPLWASALFVSAAVTAIIGVFRLAKHHPQTHR</sequence>
<feature type="transmembrane region" description="Helical" evidence="1">
    <location>
        <begin position="153"/>
        <end position="174"/>
    </location>
</feature>
<reference evidence="2 3" key="1">
    <citation type="submission" date="2023-04" db="EMBL/GenBank/DDBJ databases">
        <title>Klugiella caeni sp. nov. isolated from the sludge of biochemical tank.</title>
        <authorList>
            <person name="Geng K."/>
        </authorList>
    </citation>
    <scope>NUCLEOTIDE SEQUENCE [LARGE SCALE GENOMIC DNA]</scope>
    <source>
        <strain evidence="2 3">YN-L-19</strain>
    </source>
</reference>
<dbReference type="PANTHER" id="PTHR40761">
    <property type="entry name" value="CONSERVED INTEGRAL MEMBRANE ALANINE VALINE AND LEUCINE RICH PROTEIN-RELATED"/>
    <property type="match status" value="1"/>
</dbReference>
<dbReference type="AlphaFoldDB" id="A0AAW6T786"/>
<proteinExistence type="predicted"/>
<evidence type="ECO:0000256" key="1">
    <source>
        <dbReference type="SAM" id="Phobius"/>
    </source>
</evidence>
<dbReference type="EMBL" id="JASATX010000001">
    <property type="protein sequence ID" value="MDI2097960.1"/>
    <property type="molecule type" value="Genomic_DNA"/>
</dbReference>
<accession>A0AAW6T786</accession>
<dbReference type="PANTHER" id="PTHR40761:SF1">
    <property type="entry name" value="CONSERVED INTEGRAL MEMBRANE ALANINE VALINE AND LEUCINE RICH PROTEIN-RELATED"/>
    <property type="match status" value="1"/>
</dbReference>
<name>A0AAW6T786_9MICO</name>
<keyword evidence="1" id="KW-0472">Membrane</keyword>
<keyword evidence="1" id="KW-0812">Transmembrane</keyword>
<organism evidence="2 3">
    <name type="scientific">Ruicaihuangia caeni</name>
    <dbReference type="NCBI Taxonomy" id="3042517"/>
    <lineage>
        <taxon>Bacteria</taxon>
        <taxon>Bacillati</taxon>
        <taxon>Actinomycetota</taxon>
        <taxon>Actinomycetes</taxon>
        <taxon>Micrococcales</taxon>
        <taxon>Microbacteriaceae</taxon>
        <taxon>Ruicaihuangia</taxon>
    </lineage>
</organism>
<comment type="caution">
    <text evidence="2">The sequence shown here is derived from an EMBL/GenBank/DDBJ whole genome shotgun (WGS) entry which is preliminary data.</text>
</comment>
<dbReference type="Proteomes" id="UP001321506">
    <property type="component" value="Unassembled WGS sequence"/>
</dbReference>
<feature type="transmembrane region" description="Helical" evidence="1">
    <location>
        <begin position="122"/>
        <end position="141"/>
    </location>
</feature>
<feature type="transmembrane region" description="Helical" evidence="1">
    <location>
        <begin position="244"/>
        <end position="264"/>
    </location>
</feature>
<feature type="transmembrane region" description="Helical" evidence="1">
    <location>
        <begin position="68"/>
        <end position="86"/>
    </location>
</feature>
<keyword evidence="3" id="KW-1185">Reference proteome</keyword>
<evidence type="ECO:0000313" key="3">
    <source>
        <dbReference type="Proteomes" id="UP001321506"/>
    </source>
</evidence>
<keyword evidence="1" id="KW-1133">Transmembrane helix</keyword>
<feature type="transmembrane region" description="Helical" evidence="1">
    <location>
        <begin position="270"/>
        <end position="293"/>
    </location>
</feature>
<dbReference type="NCBIfam" id="NF038012">
    <property type="entry name" value="DMT_1"/>
    <property type="match status" value="1"/>
</dbReference>
<dbReference type="RefSeq" id="WP_281487730.1">
    <property type="nucleotide sequence ID" value="NZ_JASATX010000001.1"/>
</dbReference>